<dbReference type="EMBL" id="CAJOAY010004749">
    <property type="protein sequence ID" value="CAF4082006.1"/>
    <property type="molecule type" value="Genomic_DNA"/>
</dbReference>
<feature type="region of interest" description="Disordered" evidence="1">
    <location>
        <begin position="359"/>
        <end position="402"/>
    </location>
</feature>
<organism evidence="3 4">
    <name type="scientific">Adineta steineri</name>
    <dbReference type="NCBI Taxonomy" id="433720"/>
    <lineage>
        <taxon>Eukaryota</taxon>
        <taxon>Metazoa</taxon>
        <taxon>Spiralia</taxon>
        <taxon>Gnathifera</taxon>
        <taxon>Rotifera</taxon>
        <taxon>Eurotatoria</taxon>
        <taxon>Bdelloidea</taxon>
        <taxon>Adinetida</taxon>
        <taxon>Adinetidae</taxon>
        <taxon>Adineta</taxon>
    </lineage>
</organism>
<evidence type="ECO:0000313" key="4">
    <source>
        <dbReference type="Proteomes" id="UP000663881"/>
    </source>
</evidence>
<comment type="caution">
    <text evidence="3">The sequence shown here is derived from an EMBL/GenBank/DDBJ whole genome shotgun (WGS) entry which is preliminary data.</text>
</comment>
<protein>
    <submittedName>
        <fullName evidence="3">Uncharacterized protein</fullName>
    </submittedName>
</protein>
<accession>A0A819TWS5</accession>
<dbReference type="Proteomes" id="UP000663891">
    <property type="component" value="Unassembled WGS sequence"/>
</dbReference>
<gene>
    <name evidence="3" type="ORF">OKA104_LOCUS34617</name>
    <name evidence="2" type="ORF">VCS650_LOCUS21229</name>
</gene>
<dbReference type="AlphaFoldDB" id="A0A819TWS5"/>
<evidence type="ECO:0000256" key="1">
    <source>
        <dbReference type="SAM" id="MobiDB-lite"/>
    </source>
</evidence>
<name>A0A819TWS5_9BILA</name>
<sequence>MESDFTHKNIITKIPQLKDCFGDIPLQFGLLSKLPSPYIQCNLEFQGPDGNFYNAPYAFVRPVGNGFKIQNPMIINLDYDANFDGSLFSLKGLYICKVKNGMFDINDKKANELFQIKLSPCGKLIIVDHKMYSELPTDGNTKKNKKKMNQKCAYISFKQFAKRYNIHTVYLAFYLTQWNDEKKEYVPEPKCLFRSNAFTPVNSSYPTKTYDYSPNQLKISQCKLSYVPSSQHSNQCVLKVQVPYEIPDLYKCTLLKNKYLKAVICTSSEEEVTIHPSLTLYIIRRETNSTSDQASLVSSSNSLEIAQTLPLNGDIMDSFRIQLQLCDCSNEKPNPYPKSIVLSDKIVDEFNFPEKLTSIELPTNDSSTNNNVHQTSSDIHGSSQKTAGKRIGSPLPKYQKCT</sequence>
<evidence type="ECO:0000313" key="3">
    <source>
        <dbReference type="EMBL" id="CAF4082006.1"/>
    </source>
</evidence>
<reference evidence="3" key="1">
    <citation type="submission" date="2021-02" db="EMBL/GenBank/DDBJ databases">
        <authorList>
            <person name="Nowell W R."/>
        </authorList>
    </citation>
    <scope>NUCLEOTIDE SEQUENCE</scope>
</reference>
<proteinExistence type="predicted"/>
<dbReference type="Proteomes" id="UP000663881">
    <property type="component" value="Unassembled WGS sequence"/>
</dbReference>
<evidence type="ECO:0000313" key="2">
    <source>
        <dbReference type="EMBL" id="CAF1121730.1"/>
    </source>
</evidence>
<feature type="compositionally biased region" description="Polar residues" evidence="1">
    <location>
        <begin position="360"/>
        <end position="386"/>
    </location>
</feature>
<dbReference type="EMBL" id="CAJNON010000226">
    <property type="protein sequence ID" value="CAF1121730.1"/>
    <property type="molecule type" value="Genomic_DNA"/>
</dbReference>
<dbReference type="OrthoDB" id="10061977at2759"/>